<dbReference type="Pfam" id="PF03432">
    <property type="entry name" value="Relaxase"/>
    <property type="match status" value="1"/>
</dbReference>
<proteinExistence type="predicted"/>
<evidence type="ECO:0000313" key="3">
    <source>
        <dbReference type="EMBL" id="RGQ67611.1"/>
    </source>
</evidence>
<dbReference type="Proteomes" id="UP000286137">
    <property type="component" value="Unassembled WGS sequence"/>
</dbReference>
<evidence type="ECO:0000259" key="2">
    <source>
        <dbReference type="Pfam" id="PF03432"/>
    </source>
</evidence>
<evidence type="ECO:0000313" key="4">
    <source>
        <dbReference type="Proteomes" id="UP000286137"/>
    </source>
</evidence>
<feature type="domain" description="MobA/VirD2-like nuclease" evidence="2">
    <location>
        <begin position="45"/>
        <end position="173"/>
    </location>
</feature>
<name>A0A412C3C4_MEDGN</name>
<feature type="region of interest" description="Disordered" evidence="1">
    <location>
        <begin position="441"/>
        <end position="470"/>
    </location>
</feature>
<accession>A0A412C3C4</accession>
<evidence type="ECO:0000256" key="1">
    <source>
        <dbReference type="SAM" id="MobiDB-lite"/>
    </source>
</evidence>
<gene>
    <name evidence="3" type="ORF">DWY88_08420</name>
</gene>
<reference evidence="3 4" key="1">
    <citation type="submission" date="2018-08" db="EMBL/GenBank/DDBJ databases">
        <title>A genome reference for cultivated species of the human gut microbiota.</title>
        <authorList>
            <person name="Zou Y."/>
            <person name="Xue W."/>
            <person name="Luo G."/>
        </authorList>
    </citation>
    <scope>NUCLEOTIDE SEQUENCE [LARGE SCALE GENOMIC DNA]</scope>
    <source>
        <strain evidence="3 4">AF27-4BH</strain>
    </source>
</reference>
<dbReference type="EMBL" id="QRTJ01000014">
    <property type="protein sequence ID" value="RGQ67611.1"/>
    <property type="molecule type" value="Genomic_DNA"/>
</dbReference>
<dbReference type="RefSeq" id="WP_118013605.1">
    <property type="nucleotide sequence ID" value="NZ_QRTJ01000014.1"/>
</dbReference>
<protein>
    <submittedName>
        <fullName evidence="3">Relaxase</fullName>
    </submittedName>
</protein>
<feature type="compositionally biased region" description="Basic and acidic residues" evidence="1">
    <location>
        <begin position="441"/>
        <end position="452"/>
    </location>
</feature>
<comment type="caution">
    <text evidence="3">The sequence shown here is derived from an EMBL/GenBank/DDBJ whole genome shotgun (WGS) entry which is preliminary data.</text>
</comment>
<dbReference type="AlphaFoldDB" id="A0A412C3C4"/>
<organism evidence="3 4">
    <name type="scientific">Mediterraneibacter gnavus</name>
    <name type="common">Ruminococcus gnavus</name>
    <dbReference type="NCBI Taxonomy" id="33038"/>
    <lineage>
        <taxon>Bacteria</taxon>
        <taxon>Bacillati</taxon>
        <taxon>Bacillota</taxon>
        <taxon>Clostridia</taxon>
        <taxon>Lachnospirales</taxon>
        <taxon>Lachnospiraceae</taxon>
        <taxon>Mediterraneibacter</taxon>
    </lineage>
</organism>
<sequence length="470" mass="54513">MAVCEIWDVKGRLDHPIDYAKNPEKTVNPKYTEADLQALGDVMKYATNGEKTEKQFFVTGVNCDPATARDEMMITKGQWQDESEIVCYHGYQSFKQGEVTPEQAHEVGVKLAERMWGDRFQVIVATHLNTDCLHNHFVLNSVSFADGKHYHDNKKNLRLLRKRSDELCREYALSVIEQPSGRKKPYALYQAEKQGLPTRDTVARQAVDEAISKSFTLKDFDRELLKMGYRINFDPNRKYWTIIGKGWQRPKRLYKLGENYTNDRIVERIKENSYAVRFSQFAKSTKEVKVFRVRGTMKNARKIGGLRGLYLHYCYKLGILPKGRKQDYAKLHYLLKDDLMKMEMIAKETRLLCRCHIDTAEQLLSYRASLTTEMAELTAKRKGLYSLSRKASGEEKEAVKAQISEITGRLNTIRKEVRLCEGIEVRSGVLKEKLQTIRTEEQETKREELMKNEHRRRSGRTDCPNELGGL</sequence>
<dbReference type="InterPro" id="IPR005094">
    <property type="entry name" value="Endonuclease_MobA/VirD2"/>
</dbReference>